<proteinExistence type="predicted"/>
<sequence length="146" mass="16932">MENVKDIVKQVIKIWRLFKTQQSALAVAMRQDVSYEMRNLLSRDYMICLVIKKEMANLYDSLKCCMRDGCITRPDQHYADTTVPSDDVNMAFSKIVNVHQQIITEYRILLDLIKDTSINASILHQHLDQMEKMSEDLSARPPALIL</sequence>
<gene>
    <name evidence="1" type="ORF">LXM24_14840</name>
</gene>
<dbReference type="EMBL" id="JAJTTA010000002">
    <property type="protein sequence ID" value="MCF0041378.1"/>
    <property type="molecule type" value="Genomic_DNA"/>
</dbReference>
<dbReference type="RefSeq" id="WP_234614061.1">
    <property type="nucleotide sequence ID" value="NZ_CP098806.1"/>
</dbReference>
<keyword evidence="2" id="KW-1185">Reference proteome</keyword>
<organism evidence="1 2">
    <name type="scientific">Dyadobacter fanqingshengii</name>
    <dbReference type="NCBI Taxonomy" id="2906443"/>
    <lineage>
        <taxon>Bacteria</taxon>
        <taxon>Pseudomonadati</taxon>
        <taxon>Bacteroidota</taxon>
        <taxon>Cytophagia</taxon>
        <taxon>Cytophagales</taxon>
        <taxon>Spirosomataceae</taxon>
        <taxon>Dyadobacter</taxon>
    </lineage>
</organism>
<name>A0A9X1PCW4_9BACT</name>
<evidence type="ECO:0000313" key="1">
    <source>
        <dbReference type="EMBL" id="MCF0041378.1"/>
    </source>
</evidence>
<accession>A0A9X1PCW4</accession>
<evidence type="ECO:0000313" key="2">
    <source>
        <dbReference type="Proteomes" id="UP001139700"/>
    </source>
</evidence>
<dbReference type="AlphaFoldDB" id="A0A9X1PCW4"/>
<dbReference type="Proteomes" id="UP001139700">
    <property type="component" value="Unassembled WGS sequence"/>
</dbReference>
<comment type="caution">
    <text evidence="1">The sequence shown here is derived from an EMBL/GenBank/DDBJ whole genome shotgun (WGS) entry which is preliminary data.</text>
</comment>
<reference evidence="1" key="1">
    <citation type="submission" date="2021-12" db="EMBL/GenBank/DDBJ databases">
        <title>Novel species in genus Dyadobacter.</title>
        <authorList>
            <person name="Ma C."/>
        </authorList>
    </citation>
    <scope>NUCLEOTIDE SEQUENCE</scope>
    <source>
        <strain evidence="1">CY399</strain>
    </source>
</reference>
<protein>
    <submittedName>
        <fullName evidence="1">Uncharacterized protein</fullName>
    </submittedName>
</protein>